<name>A0A2T0LGD2_9BACL</name>
<dbReference type="PROSITE" id="PS51372">
    <property type="entry name" value="PRD_2"/>
    <property type="match status" value="2"/>
</dbReference>
<dbReference type="InterPro" id="IPR004341">
    <property type="entry name" value="CAT_RNA-bd_dom"/>
</dbReference>
<gene>
    <name evidence="3" type="ORF">CLV97_10760</name>
</gene>
<dbReference type="GO" id="GO:0003723">
    <property type="term" value="F:RNA binding"/>
    <property type="evidence" value="ECO:0007669"/>
    <property type="project" value="InterPro"/>
</dbReference>
<dbReference type="SUPFAM" id="SSF50151">
    <property type="entry name" value="SacY-like RNA-binding domain"/>
    <property type="match status" value="1"/>
</dbReference>
<sequence>MKRGHYVVDRSLNNNVLVVRSPDGEEEILIGRGLGFGARRGNPIDPEDPRIEKRFTLANPDNRAKFKQLFTVVSDEVIGVAEEIIAHATPLLGPLHEHIHVALPDHIGFALKRLKGGLEIDNPFLEEIRFLYPEAWGPAADAAKLMEKRFGVKIPDSEIGFLTLHLQAARERGKWSETIRVTEGVRAAVQEMERQLNRSLPRESLDYVRFVTHVRFAVQRALTAQPIVNPLIRAIRERLPESFRRAQAVADRLEDRLHIKLPEDEVAYLAMHVARFTGERDASGTPE</sequence>
<dbReference type="InterPro" id="IPR036650">
    <property type="entry name" value="CAT_RNA-bd_dom_sf"/>
</dbReference>
<proteinExistence type="predicted"/>
<dbReference type="PANTHER" id="PTHR30185">
    <property type="entry name" value="CRYPTIC BETA-GLUCOSIDE BGL OPERON ANTITERMINATOR"/>
    <property type="match status" value="1"/>
</dbReference>
<evidence type="ECO:0000259" key="2">
    <source>
        <dbReference type="PROSITE" id="PS51372"/>
    </source>
</evidence>
<dbReference type="InterPro" id="IPR050661">
    <property type="entry name" value="BglG_antiterminators"/>
</dbReference>
<dbReference type="InterPro" id="IPR011608">
    <property type="entry name" value="PRD"/>
</dbReference>
<comment type="caution">
    <text evidence="3">The sequence shown here is derived from an EMBL/GenBank/DDBJ whole genome shotgun (WGS) entry which is preliminary data.</text>
</comment>
<reference evidence="3 4" key="1">
    <citation type="submission" date="2018-03" db="EMBL/GenBank/DDBJ databases">
        <title>Genomic Encyclopedia of Archaeal and Bacterial Type Strains, Phase II (KMG-II): from individual species to whole genera.</title>
        <authorList>
            <person name="Goeker M."/>
        </authorList>
    </citation>
    <scope>NUCLEOTIDE SEQUENCE [LARGE SCALE GENOMIC DNA]</scope>
    <source>
        <strain evidence="3 4">DSM 44946</strain>
    </source>
</reference>
<accession>A0A2T0LGD2</accession>
<feature type="domain" description="PRD" evidence="2">
    <location>
        <begin position="177"/>
        <end position="283"/>
    </location>
</feature>
<dbReference type="InterPro" id="IPR036634">
    <property type="entry name" value="PRD_sf"/>
</dbReference>
<dbReference type="Gene3D" id="2.30.24.10">
    <property type="entry name" value="CAT RNA-binding domain"/>
    <property type="match status" value="1"/>
</dbReference>
<dbReference type="Pfam" id="PF00874">
    <property type="entry name" value="PRD"/>
    <property type="match status" value="2"/>
</dbReference>
<evidence type="ECO:0000313" key="3">
    <source>
        <dbReference type="EMBL" id="PRX41294.1"/>
    </source>
</evidence>
<evidence type="ECO:0000313" key="4">
    <source>
        <dbReference type="Proteomes" id="UP000237797"/>
    </source>
</evidence>
<feature type="domain" description="PRD" evidence="2">
    <location>
        <begin position="72"/>
        <end position="176"/>
    </location>
</feature>
<dbReference type="EMBL" id="PVNE01000007">
    <property type="protein sequence ID" value="PRX41294.1"/>
    <property type="molecule type" value="Genomic_DNA"/>
</dbReference>
<dbReference type="GO" id="GO:0006355">
    <property type="term" value="P:regulation of DNA-templated transcription"/>
    <property type="evidence" value="ECO:0007669"/>
    <property type="project" value="InterPro"/>
</dbReference>
<evidence type="ECO:0000256" key="1">
    <source>
        <dbReference type="ARBA" id="ARBA00022737"/>
    </source>
</evidence>
<keyword evidence="4" id="KW-1185">Reference proteome</keyword>
<dbReference type="PANTHER" id="PTHR30185:SF16">
    <property type="entry name" value="PROTEIN GLCT"/>
    <property type="match status" value="1"/>
</dbReference>
<protein>
    <submittedName>
        <fullName evidence="3">BglG family transcriptional antiterminator</fullName>
    </submittedName>
</protein>
<dbReference type="SUPFAM" id="SSF63520">
    <property type="entry name" value="PTS-regulatory domain, PRD"/>
    <property type="match status" value="2"/>
</dbReference>
<dbReference type="Proteomes" id="UP000237797">
    <property type="component" value="Unassembled WGS sequence"/>
</dbReference>
<dbReference type="Pfam" id="PF03123">
    <property type="entry name" value="CAT_RBD"/>
    <property type="match status" value="1"/>
</dbReference>
<keyword evidence="1" id="KW-0677">Repeat</keyword>
<organism evidence="3 4">
    <name type="scientific">Planifilum fimeticola</name>
    <dbReference type="NCBI Taxonomy" id="201975"/>
    <lineage>
        <taxon>Bacteria</taxon>
        <taxon>Bacillati</taxon>
        <taxon>Bacillota</taxon>
        <taxon>Bacilli</taxon>
        <taxon>Bacillales</taxon>
        <taxon>Thermoactinomycetaceae</taxon>
        <taxon>Planifilum</taxon>
    </lineage>
</organism>
<dbReference type="SMART" id="SM01061">
    <property type="entry name" value="CAT_RBD"/>
    <property type="match status" value="1"/>
</dbReference>
<dbReference type="Gene3D" id="1.10.1790.10">
    <property type="entry name" value="PRD domain"/>
    <property type="match status" value="2"/>
</dbReference>
<dbReference type="AlphaFoldDB" id="A0A2T0LGD2"/>